<dbReference type="Gene3D" id="3.30.750.44">
    <property type="match status" value="1"/>
</dbReference>
<accession>A0A1G7J8V4</accession>
<evidence type="ECO:0000313" key="3">
    <source>
        <dbReference type="Proteomes" id="UP000199109"/>
    </source>
</evidence>
<keyword evidence="2" id="KW-0645">Protease</keyword>
<name>A0A1G7J8V4_9FLAO</name>
<keyword evidence="2" id="KW-0378">Hydrolase</keyword>
<dbReference type="Pfam" id="PF03572">
    <property type="entry name" value="Peptidase_S41"/>
    <property type="match status" value="1"/>
</dbReference>
<feature type="domain" description="Tail specific protease" evidence="1">
    <location>
        <begin position="554"/>
        <end position="751"/>
    </location>
</feature>
<dbReference type="STRING" id="641691.SAMN05421636_1202"/>
<dbReference type="SMART" id="SM00245">
    <property type="entry name" value="TSPc"/>
    <property type="match status" value="1"/>
</dbReference>
<organism evidence="2 3">
    <name type="scientific">Pricia antarctica</name>
    <dbReference type="NCBI Taxonomy" id="641691"/>
    <lineage>
        <taxon>Bacteria</taxon>
        <taxon>Pseudomonadati</taxon>
        <taxon>Bacteroidota</taxon>
        <taxon>Flavobacteriia</taxon>
        <taxon>Flavobacteriales</taxon>
        <taxon>Flavobacteriaceae</taxon>
        <taxon>Pricia</taxon>
    </lineage>
</organism>
<dbReference type="InterPro" id="IPR029045">
    <property type="entry name" value="ClpP/crotonase-like_dom_sf"/>
</dbReference>
<dbReference type="Gene3D" id="2.60.120.260">
    <property type="entry name" value="Galactose-binding domain-like"/>
    <property type="match status" value="1"/>
</dbReference>
<dbReference type="OrthoDB" id="5379939at2"/>
<dbReference type="GO" id="GO:0008236">
    <property type="term" value="F:serine-type peptidase activity"/>
    <property type="evidence" value="ECO:0007669"/>
    <property type="project" value="InterPro"/>
</dbReference>
<dbReference type="EMBL" id="FNAO01000020">
    <property type="protein sequence ID" value="SDF21306.1"/>
    <property type="molecule type" value="Genomic_DNA"/>
</dbReference>
<dbReference type="RefSeq" id="WP_091874324.1">
    <property type="nucleotide sequence ID" value="NZ_FNAO01000020.1"/>
</dbReference>
<dbReference type="GO" id="GO:0006508">
    <property type="term" value="P:proteolysis"/>
    <property type="evidence" value="ECO:0007669"/>
    <property type="project" value="UniProtKB-KW"/>
</dbReference>
<keyword evidence="3" id="KW-1185">Reference proteome</keyword>
<dbReference type="InterPro" id="IPR005151">
    <property type="entry name" value="Tail-specific_protease"/>
</dbReference>
<sequence>MMIKNLPFILFLLVICCSTNTESDIDQRKIDNLKAFAKVYGYVKYFHPSDEAAALDWKAFSIYGADRIKECKSDDELVEALNSLFLPIAPSIRFTRDLTASKYDLAIITPKNIEGYKPAFWQHSGVSKGMQSDFYPQNPYRSVRVNGTIEHDYSQKPSKLMFSIDPTEYRGKKIKYSAWAKFGDNIPEKGYLRLVVDRSDGTSDLKSEPVVDDQWKRYEIITTVDTLATSVTIGATLQGKDSLFFDKVNLSYQHDNNWIEIPVANRDFESGALTGSEEPYKWYYDGLGYSFSILSSDGYQGKKCVLMRYTGLDEVERGQPIFDYAPQFGELIEKPVTGSIYCQIPLVLYSGENGTFPRVDSLRLSNLMNHLKIGAEEQHKGSPNVSWDTEPNIRYDPGDESVRLGNVINTYNVFQHFFPYMEVVDVDWDQELEKALTRSLTDKTGKDHLITIQKFTAPLEDGHITVSYKGYRNFFSPGITWEWMEGKLVITNVQDPKIPLSKGDVVEQIDGMTSKDYFKEVDSRVSAGTTGYLNHKAESMGLLGERDTEMIITVNDEKIPLVRDSYPNSTAISNPDFKRINDSVVYLNINKISMDSIDSSLPELEKAKSIICDLRFYPNGNQGFLCYLLKENDTTTSWMQIPKNVYPDQEHLIGYEDGSWHLPARQPYLGNKRIIFLVQGSAISYAESYMGYVQGYDLATIIGEPTAGTNGNINPFELPGGYQIVWTGMKVTKQDGSQLFGVGFIPDVLVHKTIEGTKEGRDEFLEKAIELANQ</sequence>
<proteinExistence type="predicted"/>
<dbReference type="AlphaFoldDB" id="A0A1G7J8V4"/>
<dbReference type="Gene3D" id="3.90.226.10">
    <property type="entry name" value="2-enoyl-CoA Hydratase, Chain A, domain 1"/>
    <property type="match status" value="1"/>
</dbReference>
<dbReference type="SUPFAM" id="SSF52096">
    <property type="entry name" value="ClpP/crotonase"/>
    <property type="match status" value="1"/>
</dbReference>
<protein>
    <submittedName>
        <fullName evidence="2">C-terminal processing protease CtpA/Prc, contains a PDZ domain</fullName>
    </submittedName>
</protein>
<evidence type="ECO:0000313" key="2">
    <source>
        <dbReference type="EMBL" id="SDF21306.1"/>
    </source>
</evidence>
<reference evidence="2 3" key="1">
    <citation type="submission" date="2016-10" db="EMBL/GenBank/DDBJ databases">
        <authorList>
            <person name="de Groot N.N."/>
        </authorList>
    </citation>
    <scope>NUCLEOTIDE SEQUENCE [LARGE SCALE GENOMIC DNA]</scope>
    <source>
        <strain evidence="2 3">DSM 23421</strain>
    </source>
</reference>
<dbReference type="Proteomes" id="UP000199109">
    <property type="component" value="Unassembled WGS sequence"/>
</dbReference>
<evidence type="ECO:0000259" key="1">
    <source>
        <dbReference type="SMART" id="SM00245"/>
    </source>
</evidence>
<gene>
    <name evidence="2" type="ORF">SAMN05421636_1202</name>
</gene>